<dbReference type="GO" id="GO:0006633">
    <property type="term" value="P:fatty acid biosynthetic process"/>
    <property type="evidence" value="ECO:0007669"/>
    <property type="project" value="TreeGrafter"/>
</dbReference>
<evidence type="ECO:0000313" key="3">
    <source>
        <dbReference type="EMBL" id="RBM02592.1"/>
    </source>
</evidence>
<dbReference type="Proteomes" id="UP000252167">
    <property type="component" value="Unassembled WGS sequence"/>
</dbReference>
<organism evidence="3 4">
    <name type="scientific">Glutamicibacter soli</name>
    <dbReference type="NCBI Taxonomy" id="453836"/>
    <lineage>
        <taxon>Bacteria</taxon>
        <taxon>Bacillati</taxon>
        <taxon>Actinomycetota</taxon>
        <taxon>Actinomycetes</taxon>
        <taxon>Micrococcales</taxon>
        <taxon>Micrococcaceae</taxon>
        <taxon>Glutamicibacter</taxon>
    </lineage>
</organism>
<dbReference type="GO" id="GO:0048038">
    <property type="term" value="F:quinone binding"/>
    <property type="evidence" value="ECO:0007669"/>
    <property type="project" value="TreeGrafter"/>
</dbReference>
<reference evidence="3 4" key="1">
    <citation type="submission" date="2018-01" db="EMBL/GenBank/DDBJ databases">
        <title>Glutamicibacter soli strain NHPC-3 Whole genome sequence and assembly.</title>
        <authorList>
            <person name="Choudhury P."/>
            <person name="Gupta D."/>
            <person name="Sengupta K."/>
            <person name="Jawed A."/>
            <person name="Sultana N."/>
            <person name="Saha P."/>
        </authorList>
    </citation>
    <scope>NUCLEOTIDE SEQUENCE [LARGE SCALE GENOMIC DNA]</scope>
    <source>
        <strain evidence="3 4">NHPC-3</strain>
    </source>
</reference>
<dbReference type="Pfam" id="PF13561">
    <property type="entry name" value="adh_short_C2"/>
    <property type="match status" value="1"/>
</dbReference>
<evidence type="ECO:0000256" key="2">
    <source>
        <dbReference type="ARBA" id="ARBA00023002"/>
    </source>
</evidence>
<dbReference type="SUPFAM" id="SSF51735">
    <property type="entry name" value="NAD(P)-binding Rossmann-fold domains"/>
    <property type="match status" value="1"/>
</dbReference>
<dbReference type="PRINTS" id="PR00081">
    <property type="entry name" value="GDHRDH"/>
</dbReference>
<dbReference type="Gene3D" id="3.40.50.720">
    <property type="entry name" value="NAD(P)-binding Rossmann-like Domain"/>
    <property type="match status" value="1"/>
</dbReference>
<comment type="caution">
    <text evidence="3">The sequence shown here is derived from an EMBL/GenBank/DDBJ whole genome shotgun (WGS) entry which is preliminary data.</text>
</comment>
<dbReference type="FunFam" id="3.40.50.720:FF:000084">
    <property type="entry name" value="Short-chain dehydrogenase reductase"/>
    <property type="match status" value="1"/>
</dbReference>
<dbReference type="CDD" id="cd05233">
    <property type="entry name" value="SDR_c"/>
    <property type="match status" value="1"/>
</dbReference>
<dbReference type="InterPro" id="IPR002347">
    <property type="entry name" value="SDR_fam"/>
</dbReference>
<name>A0A365YIU4_9MICC</name>
<dbReference type="AlphaFoldDB" id="A0A365YIU4"/>
<evidence type="ECO:0000256" key="1">
    <source>
        <dbReference type="ARBA" id="ARBA00006484"/>
    </source>
</evidence>
<dbReference type="EMBL" id="POAF01000002">
    <property type="protein sequence ID" value="RBM02592.1"/>
    <property type="molecule type" value="Genomic_DNA"/>
</dbReference>
<keyword evidence="4" id="KW-1185">Reference proteome</keyword>
<dbReference type="RefSeq" id="WP_113606601.1">
    <property type="nucleotide sequence ID" value="NZ_JBNBOD010000002.1"/>
</dbReference>
<evidence type="ECO:0000313" key="4">
    <source>
        <dbReference type="Proteomes" id="UP000252167"/>
    </source>
</evidence>
<proteinExistence type="inferred from homology"/>
<dbReference type="PANTHER" id="PTHR42760:SF133">
    <property type="entry name" value="3-OXOACYL-[ACYL-CARRIER-PROTEIN] REDUCTASE"/>
    <property type="match status" value="1"/>
</dbReference>
<comment type="similarity">
    <text evidence="1">Belongs to the short-chain dehydrogenases/reductases (SDR) family.</text>
</comment>
<sequence>MTDQASAGVPGQFVPWEGRFSGRVVLVTGAAGGLGADAVRRLAKEGATVVATDLVKPRTPQAALSLDLDVADPQAWQAAAHSIREAYGRLDGALFCHGIQGPEYAVQDVPAAGWKKTLEINLDGCFYGLQVVLPLMKQANYGRIVMLSSIAGREGNENMSAYAVSKAGMITLAKAVAKETARFGITINCIAPSMFNTRLLEDLSPERNAALLARVPMKRVGEPQEFSALALWLLSPEASYMTGQVLDLSGGRNTA</sequence>
<gene>
    <name evidence="3" type="ORF">C1H84_03910</name>
</gene>
<dbReference type="PANTHER" id="PTHR42760">
    <property type="entry name" value="SHORT-CHAIN DEHYDROGENASES/REDUCTASES FAMILY MEMBER"/>
    <property type="match status" value="1"/>
</dbReference>
<dbReference type="PROSITE" id="PS00061">
    <property type="entry name" value="ADH_SHORT"/>
    <property type="match status" value="1"/>
</dbReference>
<accession>A0A365YIU4</accession>
<dbReference type="InterPro" id="IPR020904">
    <property type="entry name" value="Sc_DH/Rdtase_CS"/>
</dbReference>
<dbReference type="InterPro" id="IPR036291">
    <property type="entry name" value="NAD(P)-bd_dom_sf"/>
</dbReference>
<keyword evidence="2" id="KW-0560">Oxidoreductase</keyword>
<dbReference type="GO" id="GO:0016616">
    <property type="term" value="F:oxidoreductase activity, acting on the CH-OH group of donors, NAD or NADP as acceptor"/>
    <property type="evidence" value="ECO:0007669"/>
    <property type="project" value="TreeGrafter"/>
</dbReference>
<protein>
    <submittedName>
        <fullName evidence="3">3-oxoacyl-ACP reductase</fullName>
    </submittedName>
</protein>